<feature type="transmembrane region" description="Helical" evidence="9">
    <location>
        <begin position="132"/>
        <end position="150"/>
    </location>
</feature>
<keyword evidence="5 9" id="KW-1133">Transmembrane helix</keyword>
<feature type="transmembrane region" description="Helical" evidence="9">
    <location>
        <begin position="257"/>
        <end position="281"/>
    </location>
</feature>
<organism evidence="10 11">
    <name type="scientific">Conger conger</name>
    <name type="common">Conger eel</name>
    <name type="synonym">Muraena conger</name>
    <dbReference type="NCBI Taxonomy" id="82655"/>
    <lineage>
        <taxon>Eukaryota</taxon>
        <taxon>Metazoa</taxon>
        <taxon>Chordata</taxon>
        <taxon>Craniata</taxon>
        <taxon>Vertebrata</taxon>
        <taxon>Euteleostomi</taxon>
        <taxon>Actinopterygii</taxon>
        <taxon>Neopterygii</taxon>
        <taxon>Teleostei</taxon>
        <taxon>Anguilliformes</taxon>
        <taxon>Congridae</taxon>
        <taxon>Conger</taxon>
    </lineage>
</organism>
<evidence type="ECO:0000313" key="10">
    <source>
        <dbReference type="EMBL" id="KAJ8265557.1"/>
    </source>
</evidence>
<evidence type="ECO:0000256" key="7">
    <source>
        <dbReference type="ARBA" id="ARBA00023242"/>
    </source>
</evidence>
<keyword evidence="4" id="KW-0732">Signal</keyword>
<proteinExistence type="inferred from homology"/>
<dbReference type="PANTHER" id="PTHR13598:SF4">
    <property type="entry name" value="NUCLEAR ENVELOPE INTEGRAL MEMBRANE PROTEIN 1"/>
    <property type="match status" value="1"/>
</dbReference>
<name>A0A9Q1DBT8_CONCO</name>
<comment type="similarity">
    <text evidence="2">Belongs to the NEMP family.</text>
</comment>
<feature type="transmembrane region" description="Helical" evidence="9">
    <location>
        <begin position="188"/>
        <end position="206"/>
    </location>
</feature>
<feature type="compositionally biased region" description="Pro residues" evidence="8">
    <location>
        <begin position="429"/>
        <end position="439"/>
    </location>
</feature>
<dbReference type="Proteomes" id="UP001152803">
    <property type="component" value="Unassembled WGS sequence"/>
</dbReference>
<evidence type="ECO:0000256" key="8">
    <source>
        <dbReference type="SAM" id="MobiDB-lite"/>
    </source>
</evidence>
<evidence type="ECO:0000256" key="4">
    <source>
        <dbReference type="ARBA" id="ARBA00022729"/>
    </source>
</evidence>
<evidence type="ECO:0000256" key="5">
    <source>
        <dbReference type="ARBA" id="ARBA00022989"/>
    </source>
</evidence>
<accession>A0A9Q1DBT8</accession>
<feature type="region of interest" description="Disordered" evidence="8">
    <location>
        <begin position="394"/>
        <end position="535"/>
    </location>
</feature>
<evidence type="ECO:0000256" key="6">
    <source>
        <dbReference type="ARBA" id="ARBA00023136"/>
    </source>
</evidence>
<gene>
    <name evidence="10" type="ORF">COCON_G00146560</name>
</gene>
<sequence length="535" mass="60695">MVARHRGLLKLEQTSAGMPITPIKEGKEHQESGSKHFCYENHLVPGWRETWTRIQIQVYSSKELKVTVVQDENELQELEHFSLWTLVRYFMREHSNETLISVGLFSTKTCFRVDPADRSATYTVRLEHKFDIYLFLVFLSGLLLFLYADTLSRSQLFYYSAGMSTGMIASLIILIFIMARLLPKKSPFYVMIVGGWSFSLYLIQLVFRNLQLILREHWHLAIGYTAVVGFVSFAVCYRHGPLVEERSINILSWTLQIFGLLLVYAGIQVQQVALAIIVAAFCSKNLEYPVQLAINAYIRLRPNWCRKLEPRRLLTEEEYQRQGEEETQRALEELREYCGSPDFQTWKTVSRLQSPKRFADFVEGSPHLMGNEVSHHAQEYGLGGSFFEDELFATDEEDEEEVSEDEEKEHVLKREQLKERFRNHRDMSPPNPTSWPAPPAGRQGFLNRVHQGGGANGKPGGGGSFPHPAPAAVAEGSRTAAPGPWGPHAECAGIQALSKEQPIPASSRRGGPRPPQTPSSWGFRGKGGERGFLCF</sequence>
<evidence type="ECO:0000313" key="11">
    <source>
        <dbReference type="Proteomes" id="UP001152803"/>
    </source>
</evidence>
<keyword evidence="11" id="KW-1185">Reference proteome</keyword>
<dbReference type="Pfam" id="PF10225">
    <property type="entry name" value="NEMP"/>
    <property type="match status" value="1"/>
</dbReference>
<evidence type="ECO:0008006" key="12">
    <source>
        <dbReference type="Google" id="ProtNLM"/>
    </source>
</evidence>
<dbReference type="PANTHER" id="PTHR13598">
    <property type="entry name" value="AT07567P-RELATED"/>
    <property type="match status" value="1"/>
</dbReference>
<dbReference type="InterPro" id="IPR019358">
    <property type="entry name" value="NEMP_fam"/>
</dbReference>
<comment type="caution">
    <text evidence="10">The sequence shown here is derived from an EMBL/GenBank/DDBJ whole genome shotgun (WGS) entry which is preliminary data.</text>
</comment>
<keyword evidence="7" id="KW-0539">Nucleus</keyword>
<evidence type="ECO:0000256" key="1">
    <source>
        <dbReference type="ARBA" id="ARBA00004575"/>
    </source>
</evidence>
<keyword evidence="3 9" id="KW-0812">Transmembrane</keyword>
<feature type="compositionally biased region" description="Acidic residues" evidence="8">
    <location>
        <begin position="394"/>
        <end position="407"/>
    </location>
</feature>
<evidence type="ECO:0000256" key="2">
    <source>
        <dbReference type="ARBA" id="ARBA00005748"/>
    </source>
</evidence>
<comment type="subcellular location">
    <subcellularLocation>
        <location evidence="1">Nucleus inner membrane</location>
        <topology evidence="1">Multi-pass membrane protein</topology>
        <orientation evidence="1">Nucleoplasmic side</orientation>
    </subcellularLocation>
</comment>
<feature type="transmembrane region" description="Helical" evidence="9">
    <location>
        <begin position="156"/>
        <end position="176"/>
    </location>
</feature>
<protein>
    <recommendedName>
        <fullName evidence="12">Nuclear envelope integral membrane protein 1</fullName>
    </recommendedName>
</protein>
<feature type="compositionally biased region" description="Gly residues" evidence="8">
    <location>
        <begin position="451"/>
        <end position="464"/>
    </location>
</feature>
<dbReference type="EMBL" id="JAFJMO010000010">
    <property type="protein sequence ID" value="KAJ8265557.1"/>
    <property type="molecule type" value="Genomic_DNA"/>
</dbReference>
<feature type="transmembrane region" description="Helical" evidence="9">
    <location>
        <begin position="218"/>
        <end position="237"/>
    </location>
</feature>
<evidence type="ECO:0000256" key="9">
    <source>
        <dbReference type="SAM" id="Phobius"/>
    </source>
</evidence>
<reference evidence="10" key="1">
    <citation type="journal article" date="2023" name="Science">
        <title>Genome structures resolve the early diversification of teleost fishes.</title>
        <authorList>
            <person name="Parey E."/>
            <person name="Louis A."/>
            <person name="Montfort J."/>
            <person name="Bouchez O."/>
            <person name="Roques C."/>
            <person name="Iampietro C."/>
            <person name="Lluch J."/>
            <person name="Castinel A."/>
            <person name="Donnadieu C."/>
            <person name="Desvignes T."/>
            <person name="Floi Bucao C."/>
            <person name="Jouanno E."/>
            <person name="Wen M."/>
            <person name="Mejri S."/>
            <person name="Dirks R."/>
            <person name="Jansen H."/>
            <person name="Henkel C."/>
            <person name="Chen W.J."/>
            <person name="Zahm M."/>
            <person name="Cabau C."/>
            <person name="Klopp C."/>
            <person name="Thompson A.W."/>
            <person name="Robinson-Rechavi M."/>
            <person name="Braasch I."/>
            <person name="Lecointre G."/>
            <person name="Bobe J."/>
            <person name="Postlethwait J.H."/>
            <person name="Berthelot C."/>
            <person name="Roest Crollius H."/>
            <person name="Guiguen Y."/>
        </authorList>
    </citation>
    <scope>NUCLEOTIDE SEQUENCE</scope>
    <source>
        <strain evidence="10">Concon-B</strain>
    </source>
</reference>
<evidence type="ECO:0000256" key="3">
    <source>
        <dbReference type="ARBA" id="ARBA00022692"/>
    </source>
</evidence>
<feature type="compositionally biased region" description="Basic and acidic residues" evidence="8">
    <location>
        <begin position="408"/>
        <end position="427"/>
    </location>
</feature>
<dbReference type="OrthoDB" id="509138at2759"/>
<dbReference type="AlphaFoldDB" id="A0A9Q1DBT8"/>
<dbReference type="GO" id="GO:0005637">
    <property type="term" value="C:nuclear inner membrane"/>
    <property type="evidence" value="ECO:0007669"/>
    <property type="project" value="UniProtKB-SubCell"/>
</dbReference>
<keyword evidence="6 9" id="KW-0472">Membrane</keyword>